<evidence type="ECO:0000259" key="4">
    <source>
        <dbReference type="PROSITE" id="PS01124"/>
    </source>
</evidence>
<dbReference type="InterPro" id="IPR020449">
    <property type="entry name" value="Tscrpt_reg_AraC-type_HTH"/>
</dbReference>
<evidence type="ECO:0000256" key="2">
    <source>
        <dbReference type="ARBA" id="ARBA00023125"/>
    </source>
</evidence>
<feature type="domain" description="HTH araC/xylS-type" evidence="4">
    <location>
        <begin position="235"/>
        <end position="332"/>
    </location>
</feature>
<dbReference type="PROSITE" id="PS01124">
    <property type="entry name" value="HTH_ARAC_FAMILY_2"/>
    <property type="match status" value="1"/>
</dbReference>
<dbReference type="InterPro" id="IPR009057">
    <property type="entry name" value="Homeodomain-like_sf"/>
</dbReference>
<dbReference type="SUPFAM" id="SSF46689">
    <property type="entry name" value="Homeodomain-like"/>
    <property type="match status" value="1"/>
</dbReference>
<comment type="caution">
    <text evidence="5">The sequence shown here is derived from an EMBL/GenBank/DDBJ whole genome shotgun (WGS) entry which is preliminary data.</text>
</comment>
<keyword evidence="2" id="KW-0238">DNA-binding</keyword>
<dbReference type="EMBL" id="JBHRYB010000015">
    <property type="protein sequence ID" value="MFC3681510.1"/>
    <property type="molecule type" value="Genomic_DNA"/>
</dbReference>
<dbReference type="Pfam" id="PF12833">
    <property type="entry name" value="HTH_18"/>
    <property type="match status" value="1"/>
</dbReference>
<dbReference type="PRINTS" id="PR00032">
    <property type="entry name" value="HTHARAC"/>
</dbReference>
<dbReference type="InterPro" id="IPR018060">
    <property type="entry name" value="HTH_AraC"/>
</dbReference>
<proteinExistence type="predicted"/>
<sequence length="338" mass="38124">MNNQTIKTVSSLWLRALLMGAEHQGIDVATLLAAAGLDKETLEQPYARVSLEKTLKIWRTAEALCQSPDFGLLMGEQVKPSHFQLFSVSLMHSETLAGAFEKSIRYTRLVSDGGDYFLQQQGAEAALVYRPAGDNFSRHQIDAVLVLLRSFANWLVCKTLPLIRLEVTHCEPQDLSNYQRIFNAPVIFSAPRNALVFAPQVLTEPLALSDNNLAAMHEQMLEQQLAQLLQPDTANLVEHMLRCAVELHLDREQVAQQLHMSSRTLQRKLRDRGTSFQILLEQERQRRAKTLLASTDQALSVISDQLGFAESSAFSRAFKRWSGLSPLEYRRQLNHGND</sequence>
<dbReference type="PANTHER" id="PTHR47894:SF1">
    <property type="entry name" value="HTH-TYPE TRANSCRIPTIONAL REGULATOR VQSM"/>
    <property type="match status" value="1"/>
</dbReference>
<protein>
    <submittedName>
        <fullName evidence="5">AraC family transcriptional regulator</fullName>
    </submittedName>
</protein>
<dbReference type="Proteomes" id="UP001595722">
    <property type="component" value="Unassembled WGS sequence"/>
</dbReference>
<reference evidence="6" key="1">
    <citation type="journal article" date="2019" name="Int. J. Syst. Evol. Microbiol.">
        <title>The Global Catalogue of Microorganisms (GCM) 10K type strain sequencing project: providing services to taxonomists for standard genome sequencing and annotation.</title>
        <authorList>
            <consortium name="The Broad Institute Genomics Platform"/>
            <consortium name="The Broad Institute Genome Sequencing Center for Infectious Disease"/>
            <person name="Wu L."/>
            <person name="Ma J."/>
        </authorList>
    </citation>
    <scope>NUCLEOTIDE SEQUENCE [LARGE SCALE GENOMIC DNA]</scope>
    <source>
        <strain evidence="6">KCTC 42424</strain>
    </source>
</reference>
<evidence type="ECO:0000256" key="1">
    <source>
        <dbReference type="ARBA" id="ARBA00023015"/>
    </source>
</evidence>
<organism evidence="5 6">
    <name type="scientific">Bacterioplanoides pacificum</name>
    <dbReference type="NCBI Taxonomy" id="1171596"/>
    <lineage>
        <taxon>Bacteria</taxon>
        <taxon>Pseudomonadati</taxon>
        <taxon>Pseudomonadota</taxon>
        <taxon>Gammaproteobacteria</taxon>
        <taxon>Oceanospirillales</taxon>
        <taxon>Oceanospirillaceae</taxon>
        <taxon>Bacterioplanoides</taxon>
    </lineage>
</organism>
<accession>A0ABV7VVW8</accession>
<keyword evidence="3" id="KW-0804">Transcription</keyword>
<dbReference type="RefSeq" id="WP_376867957.1">
    <property type="nucleotide sequence ID" value="NZ_JBHRYB010000015.1"/>
</dbReference>
<evidence type="ECO:0000313" key="6">
    <source>
        <dbReference type="Proteomes" id="UP001595722"/>
    </source>
</evidence>
<dbReference type="PANTHER" id="PTHR47894">
    <property type="entry name" value="HTH-TYPE TRANSCRIPTIONAL REGULATOR GADX"/>
    <property type="match status" value="1"/>
</dbReference>
<evidence type="ECO:0000256" key="3">
    <source>
        <dbReference type="ARBA" id="ARBA00023163"/>
    </source>
</evidence>
<dbReference type="Gene3D" id="1.10.10.60">
    <property type="entry name" value="Homeodomain-like"/>
    <property type="match status" value="1"/>
</dbReference>
<dbReference type="SMART" id="SM00342">
    <property type="entry name" value="HTH_ARAC"/>
    <property type="match status" value="1"/>
</dbReference>
<keyword evidence="1" id="KW-0805">Transcription regulation</keyword>
<dbReference type="InterPro" id="IPR032687">
    <property type="entry name" value="AraC-type_N"/>
</dbReference>
<name>A0ABV7VVW8_9GAMM</name>
<gene>
    <name evidence="5" type="ORF">ACFOMG_15505</name>
</gene>
<keyword evidence="6" id="KW-1185">Reference proteome</keyword>
<dbReference type="Pfam" id="PF12625">
    <property type="entry name" value="Arabinose_bd"/>
    <property type="match status" value="1"/>
</dbReference>
<evidence type="ECO:0000313" key="5">
    <source>
        <dbReference type="EMBL" id="MFC3681510.1"/>
    </source>
</evidence>